<name>A0AAW1CUS2_9HEMI</name>
<gene>
    <name evidence="1" type="ORF">O3M35_012675</name>
</gene>
<sequence>MKAAKDGQDGLSCETLHNSCIAPTIVNDNASPMVTTFNDINKLVQARSLN</sequence>
<evidence type="ECO:0000313" key="2">
    <source>
        <dbReference type="Proteomes" id="UP001461498"/>
    </source>
</evidence>
<accession>A0AAW1CUS2</accession>
<keyword evidence="2" id="KW-1185">Reference proteome</keyword>
<dbReference type="AlphaFoldDB" id="A0AAW1CUS2"/>
<proteinExistence type="predicted"/>
<dbReference type="Proteomes" id="UP001461498">
    <property type="component" value="Unassembled WGS sequence"/>
</dbReference>
<comment type="caution">
    <text evidence="1">The sequence shown here is derived from an EMBL/GenBank/DDBJ whole genome shotgun (WGS) entry which is preliminary data.</text>
</comment>
<organism evidence="1 2">
    <name type="scientific">Rhynocoris fuscipes</name>
    <dbReference type="NCBI Taxonomy" id="488301"/>
    <lineage>
        <taxon>Eukaryota</taxon>
        <taxon>Metazoa</taxon>
        <taxon>Ecdysozoa</taxon>
        <taxon>Arthropoda</taxon>
        <taxon>Hexapoda</taxon>
        <taxon>Insecta</taxon>
        <taxon>Pterygota</taxon>
        <taxon>Neoptera</taxon>
        <taxon>Paraneoptera</taxon>
        <taxon>Hemiptera</taxon>
        <taxon>Heteroptera</taxon>
        <taxon>Panheteroptera</taxon>
        <taxon>Cimicomorpha</taxon>
        <taxon>Reduviidae</taxon>
        <taxon>Harpactorinae</taxon>
        <taxon>Harpactorini</taxon>
        <taxon>Rhynocoris</taxon>
    </lineage>
</organism>
<protein>
    <submittedName>
        <fullName evidence="1">Uncharacterized protein</fullName>
    </submittedName>
</protein>
<evidence type="ECO:0000313" key="1">
    <source>
        <dbReference type="EMBL" id="KAK9502072.1"/>
    </source>
</evidence>
<reference evidence="1 2" key="1">
    <citation type="submission" date="2022-12" db="EMBL/GenBank/DDBJ databases">
        <title>Chromosome-level genome assembly of true bugs.</title>
        <authorList>
            <person name="Ma L."/>
            <person name="Li H."/>
        </authorList>
    </citation>
    <scope>NUCLEOTIDE SEQUENCE [LARGE SCALE GENOMIC DNA]</scope>
    <source>
        <strain evidence="1">Lab_2022b</strain>
    </source>
</reference>
<dbReference type="EMBL" id="JAPXFL010000009">
    <property type="protein sequence ID" value="KAK9502072.1"/>
    <property type="molecule type" value="Genomic_DNA"/>
</dbReference>